<feature type="non-terminal residue" evidence="3">
    <location>
        <position position="1311"/>
    </location>
</feature>
<accession>A0A9N9LMP2</accession>
<name>A0A9N9LMP2_9HELO</name>
<evidence type="ECO:0000313" key="3">
    <source>
        <dbReference type="EMBL" id="CAG8977063.1"/>
    </source>
</evidence>
<feature type="compositionally biased region" description="Acidic residues" evidence="1">
    <location>
        <begin position="30"/>
        <end position="48"/>
    </location>
</feature>
<evidence type="ECO:0008006" key="5">
    <source>
        <dbReference type="Google" id="ProtNLM"/>
    </source>
</evidence>
<protein>
    <recommendedName>
        <fullName evidence="5">Glycoprotease family protein</fullName>
    </recommendedName>
</protein>
<keyword evidence="2" id="KW-1133">Transmembrane helix</keyword>
<dbReference type="Proteomes" id="UP000701801">
    <property type="component" value="Unassembled WGS sequence"/>
</dbReference>
<organism evidence="3 4">
    <name type="scientific">Hymenoscyphus albidus</name>
    <dbReference type="NCBI Taxonomy" id="595503"/>
    <lineage>
        <taxon>Eukaryota</taxon>
        <taxon>Fungi</taxon>
        <taxon>Dikarya</taxon>
        <taxon>Ascomycota</taxon>
        <taxon>Pezizomycotina</taxon>
        <taxon>Leotiomycetes</taxon>
        <taxon>Helotiales</taxon>
        <taxon>Helotiaceae</taxon>
        <taxon>Hymenoscyphus</taxon>
    </lineage>
</organism>
<keyword evidence="2" id="KW-0812">Transmembrane</keyword>
<feature type="region of interest" description="Disordered" evidence="1">
    <location>
        <begin position="1"/>
        <end position="100"/>
    </location>
</feature>
<gene>
    <name evidence="3" type="ORF">HYALB_00005771</name>
</gene>
<proteinExistence type="predicted"/>
<feature type="compositionally biased region" description="Basic residues" evidence="1">
    <location>
        <begin position="82"/>
        <end position="97"/>
    </location>
</feature>
<feature type="compositionally biased region" description="Low complexity" evidence="1">
    <location>
        <begin position="60"/>
        <end position="72"/>
    </location>
</feature>
<feature type="transmembrane region" description="Helical" evidence="2">
    <location>
        <begin position="754"/>
        <end position="774"/>
    </location>
</feature>
<feature type="compositionally biased region" description="Basic and acidic residues" evidence="1">
    <location>
        <begin position="1204"/>
        <end position="1213"/>
    </location>
</feature>
<feature type="region of interest" description="Disordered" evidence="1">
    <location>
        <begin position="1133"/>
        <end position="1173"/>
    </location>
</feature>
<evidence type="ECO:0000256" key="1">
    <source>
        <dbReference type="SAM" id="MobiDB-lite"/>
    </source>
</evidence>
<sequence length="1311" mass="142898">MSAVIGTNAKSNGDSKGLTAGSATNPFETPFDDDDSDSDAYEWWEDVESTSPKNQKLHENNGGSNGRSLNRSTTRKVEKKYSVHKPIRHKSRGRQRKQNAQAGIKLVTDFSARQNPTPAQLPAQKPNAQGGCFVDLAALEALNGGPKPKAKTGGFWKTLKNKPADVSAQNPVPSEVALAPRPHDPYVDLSPSDRPIFIGLSIPSRDVSMHQPSPQTASSETSNIVQSYQHRTPIIETPTIIITPANEGSTWSPFDEGSLYNGQKYSATSSFYSQVSTEHNTAAAPPVPKVPNNILKEEQQRIAAQKSCFSPDTEDGTTWEDESVRSRVVSSCTIFEEDVSPIVVRTARGVSVSDGSKSGRRASVGTTATPATPRRYSKGWWNYITTPFLTRSNTFATNDAPTQQPPALPNLAIAAAKAENERDGKTWEKQFSPLTPTTTTTIQSDTWWNADPKSAVQSPVDSMLGHKTQVSAVTVPFVFSGDAPVSPRYPESPVPSLPSSGLDISDRELPVSPIENNMRGLQSNNPFGRPQSSDMNESSISSRRQAVQPAPVVVMQQQPQTLIVNNVNHVHQSPSNTPPPAYSPPPSHIPRYRAIFPPGHALNMEQPMSPGPLTPGMQNSMAGPGAVQMDNVPLTPARSTINLNSSYPALPPRGNAPIIAAYLPPPTKHAKKAEAKRRRHEKEDAVARRAGGWWRGRGCVPKRGCYGRGGAEGRKKRRCCIGIIIGFLLVIILAVVLATQLHRKPSSGIETSQWVNLTGFPPIFAGLSTIVAPVNTVENTGCVFPATQWSCSLPKELQSSVAPNQPNQPNFLLDIQWDNSTETNATFANVTGNPNLPIRALGGNAVSAGQFVRRILLRAKRAITIVPSPAPPSFADGFFLGNTTDGIVSDQKAGEPTPFYISLLQPEKSNFTKRALATRQSNTSDPFPDLDIIIPAPSSDSDGTAAPANLLPFPTQQPIRLYDRGLPTEHYGFYTYYDRSIFLKSIDLLNATNDLNGEVPADRNGGATKNEAQFRCTWTQTRFLVQIWTLQNTTAQLLNSTSTHTPVDLAHDYSQPGSFPYPVTVTVDRHGGDPRTKMVYCYKIDERGRNVGGSGKIMQEQRFFGGGLVNPANVLFGMKGGYAFNRTGTARWRGGEEEDVGGCGERGERGEGFPQLKHHRSESSQTDHTTLLEEKQLQHLEYKDRERRILPISSRRESHKRQRIERVPSHDEVNIDIGSSTPLSPKGDAVERTIGRQPQSQPQPQSPVKKTDLSPCHICHRKPTLKAELDSFADCGACRRRTCWICIRECLGSAAGVGAGRDVEMGEEGDA</sequence>
<evidence type="ECO:0000256" key="2">
    <source>
        <dbReference type="SAM" id="Phobius"/>
    </source>
</evidence>
<reference evidence="3" key="1">
    <citation type="submission" date="2021-07" db="EMBL/GenBank/DDBJ databases">
        <authorList>
            <person name="Durling M."/>
        </authorList>
    </citation>
    <scope>NUCLEOTIDE SEQUENCE</scope>
</reference>
<comment type="caution">
    <text evidence="3">The sequence shown here is derived from an EMBL/GenBank/DDBJ whole genome shotgun (WGS) entry which is preliminary data.</text>
</comment>
<feature type="compositionally biased region" description="Polar residues" evidence="1">
    <location>
        <begin position="519"/>
        <end position="538"/>
    </location>
</feature>
<feature type="region of interest" description="Disordered" evidence="1">
    <location>
        <begin position="1191"/>
        <end position="1254"/>
    </location>
</feature>
<keyword evidence="2" id="KW-0472">Membrane</keyword>
<feature type="transmembrane region" description="Helical" evidence="2">
    <location>
        <begin position="721"/>
        <end position="742"/>
    </location>
</feature>
<feature type="compositionally biased region" description="Low complexity" evidence="1">
    <location>
        <begin position="1237"/>
        <end position="1247"/>
    </location>
</feature>
<dbReference type="OrthoDB" id="10259622at2759"/>
<feature type="region of interest" description="Disordered" evidence="1">
    <location>
        <begin position="517"/>
        <end position="538"/>
    </location>
</feature>
<evidence type="ECO:0000313" key="4">
    <source>
        <dbReference type="Proteomes" id="UP000701801"/>
    </source>
</evidence>
<feature type="region of interest" description="Disordered" evidence="1">
    <location>
        <begin position="352"/>
        <end position="371"/>
    </location>
</feature>
<dbReference type="EMBL" id="CAJVRM010000203">
    <property type="protein sequence ID" value="CAG8977063.1"/>
    <property type="molecule type" value="Genomic_DNA"/>
</dbReference>
<keyword evidence="4" id="KW-1185">Reference proteome</keyword>